<evidence type="ECO:0000313" key="2">
    <source>
        <dbReference type="Proteomes" id="UP000038830"/>
    </source>
</evidence>
<dbReference type="EMBL" id="CDQK01000005">
    <property type="protein sequence ID" value="CEP23886.1"/>
    <property type="molecule type" value="Genomic_DNA"/>
</dbReference>
<reference evidence="2" key="1">
    <citation type="journal article" date="2015" name="J. Biotechnol.">
        <title>The structure of the Cyberlindnera jadinii genome and its relation to Candida utilis analyzed by the occurrence of single nucleotide polymorphisms.</title>
        <authorList>
            <person name="Rupp O."/>
            <person name="Brinkrolf K."/>
            <person name="Buerth C."/>
            <person name="Kunigo M."/>
            <person name="Schneider J."/>
            <person name="Jaenicke S."/>
            <person name="Goesmann A."/>
            <person name="Puehler A."/>
            <person name="Jaeger K.-E."/>
            <person name="Ernst J.F."/>
        </authorList>
    </citation>
    <scope>NUCLEOTIDE SEQUENCE [LARGE SCALE GENOMIC DNA]</scope>
    <source>
        <strain evidence="2">ATCC 18201 / CBS 1600 / BCRC 20928 / JCM 3617 / NBRC 0987 / NRRL Y-1542</strain>
    </source>
</reference>
<protein>
    <submittedName>
        <fullName evidence="1">Uncharacterized protein</fullName>
    </submittedName>
</protein>
<organism evidence="1 2">
    <name type="scientific">Cyberlindnera jadinii (strain ATCC 18201 / CBS 1600 / BCRC 20928 / JCM 3617 / NBRC 0987 / NRRL Y-1542)</name>
    <name type="common">Torula yeast</name>
    <name type="synonym">Candida utilis</name>
    <dbReference type="NCBI Taxonomy" id="983966"/>
    <lineage>
        <taxon>Eukaryota</taxon>
        <taxon>Fungi</taxon>
        <taxon>Dikarya</taxon>
        <taxon>Ascomycota</taxon>
        <taxon>Saccharomycotina</taxon>
        <taxon>Saccharomycetes</taxon>
        <taxon>Phaffomycetales</taxon>
        <taxon>Phaffomycetaceae</taxon>
        <taxon>Cyberlindnera</taxon>
    </lineage>
</organism>
<dbReference type="AlphaFoldDB" id="A0A0H5C701"/>
<name>A0A0H5C701_CYBJN</name>
<proteinExistence type="predicted"/>
<dbReference type="Proteomes" id="UP000038830">
    <property type="component" value="Unassembled WGS sequence"/>
</dbReference>
<evidence type="ECO:0000313" key="1">
    <source>
        <dbReference type="EMBL" id="CEP23886.1"/>
    </source>
</evidence>
<accession>A0A0H5C701</accession>
<sequence>MLTVVTEAPVDQQAELLSYVKHEFRSSAPTLDANKYLMSNGKQQYSIMKRALGIS</sequence>
<gene>
    <name evidence="1" type="ORF">BN1211_4568</name>
</gene>